<dbReference type="InterPro" id="IPR029001">
    <property type="entry name" value="ITPase-like_fam"/>
</dbReference>
<protein>
    <recommendedName>
        <fullName evidence="6">Septum formation protein Maf</fullName>
    </recommendedName>
</protein>
<evidence type="ECO:0000256" key="3">
    <source>
        <dbReference type="SAM" id="MobiDB-lite"/>
    </source>
</evidence>
<comment type="caution">
    <text evidence="4">The sequence shown here is derived from an EMBL/GenBank/DDBJ whole genome shotgun (WGS) entry which is preliminary data.</text>
</comment>
<evidence type="ECO:0000256" key="2">
    <source>
        <dbReference type="ARBA" id="ARBA00022801"/>
    </source>
</evidence>
<dbReference type="InterPro" id="IPR003697">
    <property type="entry name" value="Maf-like"/>
</dbReference>
<dbReference type="Proteomes" id="UP000010422">
    <property type="component" value="Unassembled WGS sequence"/>
</dbReference>
<dbReference type="CDD" id="cd00555">
    <property type="entry name" value="Maf"/>
    <property type="match status" value="1"/>
</dbReference>
<dbReference type="FunCoup" id="L0PBL2">
    <property type="interactions" value="22"/>
</dbReference>
<evidence type="ECO:0000313" key="4">
    <source>
        <dbReference type="EMBL" id="CCJ29612.1"/>
    </source>
</evidence>
<dbReference type="Gene3D" id="3.90.950.10">
    <property type="match status" value="1"/>
</dbReference>
<feature type="region of interest" description="Disordered" evidence="3">
    <location>
        <begin position="1"/>
        <end position="29"/>
    </location>
</feature>
<evidence type="ECO:0000313" key="5">
    <source>
        <dbReference type="Proteomes" id="UP000010422"/>
    </source>
</evidence>
<organism evidence="5">
    <name type="scientific">Pneumocystis jirovecii</name>
    <name type="common">Human pneumocystis pneumonia agent</name>
    <dbReference type="NCBI Taxonomy" id="42068"/>
    <lineage>
        <taxon>Eukaryota</taxon>
        <taxon>Fungi</taxon>
        <taxon>Dikarya</taxon>
        <taxon>Ascomycota</taxon>
        <taxon>Taphrinomycotina</taxon>
        <taxon>Pneumocystomycetes</taxon>
        <taxon>Pneumocystaceae</taxon>
        <taxon>Pneumocystis</taxon>
    </lineage>
</organism>
<dbReference type="InParanoid" id="L0PBL2"/>
<keyword evidence="2" id="KW-0378">Hydrolase</keyword>
<dbReference type="GO" id="GO:0047429">
    <property type="term" value="F:nucleoside triphosphate diphosphatase activity"/>
    <property type="evidence" value="ECO:0007669"/>
    <property type="project" value="InterPro"/>
</dbReference>
<dbReference type="STRING" id="1209962.L0PBL2"/>
<dbReference type="VEuPathDB" id="FungiDB:PNEJI1_002288"/>
<dbReference type="Pfam" id="PF02545">
    <property type="entry name" value="Maf"/>
    <property type="match status" value="1"/>
</dbReference>
<dbReference type="HAMAP" id="MF_00528">
    <property type="entry name" value="Maf"/>
    <property type="match status" value="1"/>
</dbReference>
<reference evidence="4 5" key="1">
    <citation type="journal article" date="2012" name="MBio">
        <title>De novo assembly of the Pneumocystis jirovecii genome from a single bronchoalveolar lavage fluid specimen from a patient.</title>
        <authorList>
            <person name="Cisse O.H."/>
            <person name="Pagni M."/>
            <person name="Hauser P.M."/>
        </authorList>
    </citation>
    <scope>NUCLEOTIDE SEQUENCE [LARGE SCALE GENOMIC DNA]</scope>
    <source>
        <strain evidence="4 5">SE8</strain>
    </source>
</reference>
<dbReference type="SUPFAM" id="SSF52972">
    <property type="entry name" value="ITPase-like"/>
    <property type="match status" value="1"/>
</dbReference>
<name>L0PBL2_PNEJI</name>
<feature type="compositionally biased region" description="Basic and acidic residues" evidence="3">
    <location>
        <begin position="1"/>
        <end position="13"/>
    </location>
</feature>
<feature type="compositionally biased region" description="Pro residues" evidence="3">
    <location>
        <begin position="17"/>
        <end position="27"/>
    </location>
</feature>
<gene>
    <name evidence="4" type="ORF">PNEJI1_002288</name>
</gene>
<comment type="cofactor">
    <cofactor evidence="1">
        <name>a divalent metal cation</name>
        <dbReference type="ChEBI" id="CHEBI:60240"/>
    </cofactor>
</comment>
<dbReference type="AlphaFoldDB" id="L0PBL2"/>
<sequence>MQSMDKDVQKEALAKAPPSPSSDPPPYESVAVLSTPVHEQLQGKRIILASSSPRRRRLIEQMVWVFLRSDFIIQGFCNVEVQLPDLEEPVNPSDRVPWEFCVDMASRKALRVYESQVNTSPPPALVVAADTVVLSGALILGKPRSQSEQLVTLRRLRDSKRPHKVFTGVAVIVPLRVPIHPGYNLRTHVEESEVTFDASVSDEFLEAYVRCGEGIDKAGGYGIQGYGALLVESISGDYTNIIVIIIDLITIGENTSQAAIGYLLSLAFDL</sequence>
<evidence type="ECO:0008006" key="6">
    <source>
        <dbReference type="Google" id="ProtNLM"/>
    </source>
</evidence>
<accession>L0PBL2</accession>
<dbReference type="PANTHER" id="PTHR43213">
    <property type="entry name" value="BIFUNCTIONAL DTTP/UTP PYROPHOSPHATASE/METHYLTRANSFERASE PROTEIN-RELATED"/>
    <property type="match status" value="1"/>
</dbReference>
<evidence type="ECO:0000256" key="1">
    <source>
        <dbReference type="ARBA" id="ARBA00001968"/>
    </source>
</evidence>
<dbReference type="PANTHER" id="PTHR43213:SF5">
    <property type="entry name" value="BIFUNCTIONAL DTTP_UTP PYROPHOSPHATASE_METHYLTRANSFERASE PROTEIN-RELATED"/>
    <property type="match status" value="1"/>
</dbReference>
<dbReference type="EMBL" id="CAKM01000201">
    <property type="protein sequence ID" value="CCJ29612.1"/>
    <property type="molecule type" value="Genomic_DNA"/>
</dbReference>
<proteinExistence type="inferred from homology"/>